<dbReference type="PIRSF" id="PIRSF000850">
    <property type="entry name" value="Phospholipase_D_PSS"/>
    <property type="match status" value="1"/>
</dbReference>
<dbReference type="OrthoDB" id="10250191at2759"/>
<evidence type="ECO:0000256" key="4">
    <source>
        <dbReference type="ARBA" id="ARBA00022679"/>
    </source>
</evidence>
<comment type="similarity">
    <text evidence="2 10">Belongs to the CDP-alcohol phosphatidyltransferase class-II family.</text>
</comment>
<keyword evidence="13" id="KW-1185">Reference proteome</keyword>
<evidence type="ECO:0000256" key="9">
    <source>
        <dbReference type="ARBA" id="ARBA00048586"/>
    </source>
</evidence>
<keyword evidence="5" id="KW-0677">Repeat</keyword>
<protein>
    <recommendedName>
        <fullName evidence="10">CDP-diacylglycerol--glycerol-3-phosphate 3-phosphatidyltransferase</fullName>
        <ecNumber evidence="10">2.7.8.5</ecNumber>
    </recommendedName>
</protein>
<dbReference type="AlphaFoldDB" id="A0A4Y7QCR1"/>
<gene>
    <name evidence="12" type="ORF">BD410DRAFT_718611</name>
</gene>
<dbReference type="EMBL" id="ML170165">
    <property type="protein sequence ID" value="TDL24882.1"/>
    <property type="molecule type" value="Genomic_DNA"/>
</dbReference>
<dbReference type="CDD" id="cd09135">
    <property type="entry name" value="PLDc_PGS1_euk_1"/>
    <property type="match status" value="1"/>
</dbReference>
<keyword evidence="7 10" id="KW-0594">Phospholipid biosynthesis</keyword>
<evidence type="ECO:0000256" key="1">
    <source>
        <dbReference type="ARBA" id="ARBA00005042"/>
    </source>
</evidence>
<keyword evidence="10" id="KW-0496">Mitochondrion</keyword>
<keyword evidence="6 10" id="KW-0443">Lipid metabolism</keyword>
<dbReference type="GO" id="GO:0032049">
    <property type="term" value="P:cardiolipin biosynthetic process"/>
    <property type="evidence" value="ECO:0007669"/>
    <property type="project" value="InterPro"/>
</dbReference>
<organism evidence="12 13">
    <name type="scientific">Rickenella mellea</name>
    <dbReference type="NCBI Taxonomy" id="50990"/>
    <lineage>
        <taxon>Eukaryota</taxon>
        <taxon>Fungi</taxon>
        <taxon>Dikarya</taxon>
        <taxon>Basidiomycota</taxon>
        <taxon>Agaricomycotina</taxon>
        <taxon>Agaricomycetes</taxon>
        <taxon>Hymenochaetales</taxon>
        <taxon>Rickenellaceae</taxon>
        <taxon>Rickenella</taxon>
    </lineage>
</organism>
<evidence type="ECO:0000256" key="7">
    <source>
        <dbReference type="ARBA" id="ARBA00023209"/>
    </source>
</evidence>
<accession>A0A4Y7QCR1</accession>
<keyword evidence="4 10" id="KW-0808">Transferase</keyword>
<dbReference type="InterPro" id="IPR016270">
    <property type="entry name" value="PGS1"/>
</dbReference>
<dbReference type="InterPro" id="IPR001736">
    <property type="entry name" value="PLipase_D/transphosphatidylase"/>
</dbReference>
<evidence type="ECO:0000256" key="3">
    <source>
        <dbReference type="ARBA" id="ARBA00022516"/>
    </source>
</evidence>
<dbReference type="UniPathway" id="UPA00084">
    <property type="reaction ID" value="UER00503"/>
</dbReference>
<dbReference type="SMART" id="SM00155">
    <property type="entry name" value="PLDc"/>
    <property type="match status" value="2"/>
</dbReference>
<evidence type="ECO:0000256" key="8">
    <source>
        <dbReference type="ARBA" id="ARBA00023264"/>
    </source>
</evidence>
<dbReference type="CDD" id="cd09137">
    <property type="entry name" value="PLDc_PGS1_euk_2"/>
    <property type="match status" value="1"/>
</dbReference>
<proteinExistence type="inferred from homology"/>
<feature type="domain" description="PLD phosphodiesterase" evidence="11">
    <location>
        <begin position="170"/>
        <end position="191"/>
    </location>
</feature>
<reference evidence="12 13" key="1">
    <citation type="submission" date="2018-06" db="EMBL/GenBank/DDBJ databases">
        <title>A transcriptomic atlas of mushroom development highlights an independent origin of complex multicellularity.</title>
        <authorList>
            <consortium name="DOE Joint Genome Institute"/>
            <person name="Krizsan K."/>
            <person name="Almasi E."/>
            <person name="Merenyi Z."/>
            <person name="Sahu N."/>
            <person name="Viragh M."/>
            <person name="Koszo T."/>
            <person name="Mondo S."/>
            <person name="Kiss B."/>
            <person name="Balint B."/>
            <person name="Kues U."/>
            <person name="Barry K."/>
            <person name="Hegedus J.C."/>
            <person name="Henrissat B."/>
            <person name="Johnson J."/>
            <person name="Lipzen A."/>
            <person name="Ohm R."/>
            <person name="Nagy I."/>
            <person name="Pangilinan J."/>
            <person name="Yan J."/>
            <person name="Xiong Y."/>
            <person name="Grigoriev I.V."/>
            <person name="Hibbett D.S."/>
            <person name="Nagy L.G."/>
        </authorList>
    </citation>
    <scope>NUCLEOTIDE SEQUENCE [LARGE SCALE GENOMIC DNA]</scope>
    <source>
        <strain evidence="12 13">SZMC22713</strain>
    </source>
</reference>
<dbReference type="PANTHER" id="PTHR12586">
    <property type="entry name" value="CDP-DIACYLGLYCEROL--SERINE O-PHOSPHATIDYLTRANSFERASE"/>
    <property type="match status" value="1"/>
</dbReference>
<dbReference type="EC" id="2.7.8.5" evidence="10"/>
<keyword evidence="10" id="KW-0067">ATP-binding</keyword>
<name>A0A4Y7QCR1_9AGAM</name>
<dbReference type="VEuPathDB" id="FungiDB:BD410DRAFT_718611"/>
<dbReference type="Gene3D" id="3.30.870.10">
    <property type="entry name" value="Endonuclease Chain A"/>
    <property type="match status" value="2"/>
</dbReference>
<dbReference type="Proteomes" id="UP000294933">
    <property type="component" value="Unassembled WGS sequence"/>
</dbReference>
<evidence type="ECO:0000256" key="2">
    <source>
        <dbReference type="ARBA" id="ARBA00010682"/>
    </source>
</evidence>
<dbReference type="GO" id="GO:0005739">
    <property type="term" value="C:mitochondrion"/>
    <property type="evidence" value="ECO:0007669"/>
    <property type="project" value="UniProtKB-SubCell"/>
</dbReference>
<dbReference type="SUPFAM" id="SSF56024">
    <property type="entry name" value="Phospholipase D/nuclease"/>
    <property type="match status" value="1"/>
</dbReference>
<comment type="subcellular location">
    <subcellularLocation>
        <location evidence="10">Mitochondrion</location>
    </subcellularLocation>
</comment>
<evidence type="ECO:0000256" key="6">
    <source>
        <dbReference type="ARBA" id="ARBA00023098"/>
    </source>
</evidence>
<evidence type="ECO:0000313" key="13">
    <source>
        <dbReference type="Proteomes" id="UP000294933"/>
    </source>
</evidence>
<dbReference type="STRING" id="50990.A0A4Y7QCR1"/>
<dbReference type="PROSITE" id="PS50035">
    <property type="entry name" value="PLD"/>
    <property type="match status" value="1"/>
</dbReference>
<evidence type="ECO:0000256" key="10">
    <source>
        <dbReference type="RuleBase" id="RU365024"/>
    </source>
</evidence>
<evidence type="ECO:0000256" key="5">
    <source>
        <dbReference type="ARBA" id="ARBA00022737"/>
    </source>
</evidence>
<sequence>MFIRQKLCRAPLRLFLSRCYGQVLPTERLHPSIRNFALDLSWTQPCFPLSSKNIRIYSQPQDFSRTLLGMIRRARERIFISSLYIGSSETQLIDTLGAALQSNPSLKLHLHLDYNRSTRPGASSTVRLLLPLLKLYPERVHVNLFKSPKLKGIMAKLVPRRFDEGWGTWHAKIYGVDDEVIISGANLNESYFTNRQDRYLHFTSSHLAQYCVAFLRTMESSCFRLGISANCDDPNPSITWPNSSIHPENMEQSTGAALRTFQKNQLVESQALSDANGHEKPDIWIFPMIQGGQFGVREEERCLAQLFKHLSTSNANNGTATPLMDLTSGYFGLYKRYQEFVRLSRADCRILVASPKANGFYGSSGISGRIPEGYTHLEQRFWAGILRSRRAWQTTFSEEGNEVGHGVQLSEWYRPGWTYHAKGIWLSPHPKDDPVLTLFGSSNLNSRSAHLDTELGFIMVASSDGASDGLRKKLGDEVKGLRQHAQEWKGGGRRVRWGTKALVGLVGGML</sequence>
<evidence type="ECO:0000259" key="11">
    <source>
        <dbReference type="PROSITE" id="PS50035"/>
    </source>
</evidence>
<dbReference type="Pfam" id="PF00614">
    <property type="entry name" value="PLDc"/>
    <property type="match status" value="1"/>
</dbReference>
<comment type="catalytic activity">
    <reaction evidence="9 10">
        <text>a CDP-1,2-diacyl-sn-glycerol + sn-glycerol 3-phosphate = a 1,2-diacyl-sn-glycero-3-phospho-(1'-sn-glycero-3'-phosphate) + CMP + H(+)</text>
        <dbReference type="Rhea" id="RHEA:12593"/>
        <dbReference type="ChEBI" id="CHEBI:15378"/>
        <dbReference type="ChEBI" id="CHEBI:57597"/>
        <dbReference type="ChEBI" id="CHEBI:58332"/>
        <dbReference type="ChEBI" id="CHEBI:60110"/>
        <dbReference type="ChEBI" id="CHEBI:60377"/>
        <dbReference type="EC" id="2.7.8.5"/>
    </reaction>
</comment>
<keyword evidence="8 10" id="KW-1208">Phospholipid metabolism</keyword>
<comment type="pathway">
    <text evidence="1 10">Phospholipid metabolism; phosphatidylglycerol biosynthesis; phosphatidylglycerol from CDP-diacylglycerol: step 1/2.</text>
</comment>
<dbReference type="GO" id="GO:0008444">
    <property type="term" value="F:CDP-diacylglycerol-glycerol-3-phosphate 3-phosphatidyltransferase activity"/>
    <property type="evidence" value="ECO:0007669"/>
    <property type="project" value="UniProtKB-EC"/>
</dbReference>
<keyword evidence="3 10" id="KW-0444">Lipid biosynthesis</keyword>
<dbReference type="PANTHER" id="PTHR12586:SF1">
    <property type="entry name" value="CDP-DIACYLGLYCEROL--GLYCEROL-3-PHOSPHATE 3-PHOSPHATIDYLTRANSFERASE, MITOCHONDRIAL"/>
    <property type="match status" value="1"/>
</dbReference>
<evidence type="ECO:0000313" key="12">
    <source>
        <dbReference type="EMBL" id="TDL24882.1"/>
    </source>
</evidence>
<dbReference type="GO" id="GO:0005524">
    <property type="term" value="F:ATP binding"/>
    <property type="evidence" value="ECO:0007669"/>
    <property type="project" value="UniProtKB-KW"/>
</dbReference>
<keyword evidence="10" id="KW-0547">Nucleotide-binding</keyword>
<comment type="function">
    <text evidence="10">Functions in the biosynthesis of the anionic phospholipids phosphatidylglycerol and cardiolipin.</text>
</comment>